<dbReference type="Proteomes" id="UP000189513">
    <property type="component" value="Unassembled WGS sequence"/>
</dbReference>
<feature type="compositionally biased region" description="Gly residues" evidence="1">
    <location>
        <begin position="162"/>
        <end position="192"/>
    </location>
</feature>
<dbReference type="AlphaFoldDB" id="A0A1V2L304"/>
<sequence>MSGRNRGRADGKANSNSDGKSKKKGPKLSQAIDIGGKTITVTGSNFAPLKNQRVFGAPHSAPAPSPGVSSSMKAPPPPPRVVPAGLSRKRNRDDDSDGSPQFKRATPASSRGSASQGGPPGRRPSMSSQRTPLPPRDLSSLRGGKGGRGGMSSSERGRRGGARGGARGGFEGPNRGGRGGMTRGGPSRGGMRGGKRGGTTDTFVYPQFPGMRGHTQGHKPFNPQLSELRAELAFKRQLSAGPEILKVSDKATTAVYILNMGPDVTEDVIKSWIVDYDEDQKQKRAFKAATTNAITGVFRKSDKNLVNTIQTIKFDTQKSNGKSRGNAYVEFRTSIDAILFRVIVEKVNLKNKENGASTKYVTKFAEVSKDPFKLVKAPDLVKIELKMDGEGVRDQPAAASAGLPANIDQPVSALPGAHRVPSESIKFPPGAPEARGFHPRNQDAPPRVEMLRQQPVGTIRMPPGAPELNGVPPHPQFPPGKQPIGQPAPSSASRSPTSTSSLASTPHDARPLSGTRPPPPETPQDSREGAPQGPSQISFHVPSQTPPLAPPQSLPRGPPLVPGLTRRSVLRQAPPGSSGSTPFHRQQDPPPPQQRYTGVGPTLGGARPPLGSPLATPHGPIQGHTRGLQQGPPQGPPPGGLRPPQGYNQGPPSRYYHGPPSGYRGPPPPQQGGYQQGPPPPPSQQVGYKNGAPPPPGYHQGQPQGPPQSYNHGPPPSRPPQGYPQPGPPRGPPRGGPSQGWQQNRGPPPPGVGQYRY</sequence>
<feature type="compositionally biased region" description="Polar residues" evidence="1">
    <location>
        <begin position="575"/>
        <end position="584"/>
    </location>
</feature>
<reference evidence="3" key="1">
    <citation type="journal article" date="2017" name="Genome Announc.">
        <title>Genome sequences of Cyberlindnera fabianii 65, Pichia kudriavzevii 129, and Saccharomyces cerevisiae 131 isolated from fermented masau fruits in Zimbabwe.</title>
        <authorList>
            <person name="van Rijswijck I.M.H."/>
            <person name="Derks M.F.L."/>
            <person name="Abee T."/>
            <person name="de Ridder D."/>
            <person name="Smid E.J."/>
        </authorList>
    </citation>
    <scope>NUCLEOTIDE SEQUENCE [LARGE SCALE GENOMIC DNA]</scope>
    <source>
        <strain evidence="3">65</strain>
    </source>
</reference>
<proteinExistence type="predicted"/>
<feature type="compositionally biased region" description="Pro residues" evidence="1">
    <location>
        <begin position="472"/>
        <end position="481"/>
    </location>
</feature>
<feature type="region of interest" description="Disordered" evidence="1">
    <location>
        <begin position="427"/>
        <end position="757"/>
    </location>
</feature>
<dbReference type="VEuPathDB" id="FungiDB:BON22_4139"/>
<evidence type="ECO:0000313" key="2">
    <source>
        <dbReference type="EMBL" id="ONH66130.1"/>
    </source>
</evidence>
<dbReference type="SUPFAM" id="SSF54928">
    <property type="entry name" value="RNA-binding domain, RBD"/>
    <property type="match status" value="1"/>
</dbReference>
<gene>
    <name evidence="2" type="ORF">BON22_4139</name>
</gene>
<dbReference type="OMA" id="NAYVEFR"/>
<feature type="compositionally biased region" description="Low complexity" evidence="1">
    <location>
        <begin position="487"/>
        <end position="506"/>
    </location>
</feature>
<feature type="compositionally biased region" description="Polar residues" evidence="1">
    <location>
        <begin position="107"/>
        <end position="116"/>
    </location>
</feature>
<keyword evidence="3" id="KW-1185">Reference proteome</keyword>
<feature type="compositionally biased region" description="Pro residues" evidence="1">
    <location>
        <begin position="544"/>
        <end position="561"/>
    </location>
</feature>
<feature type="compositionally biased region" description="Low complexity" evidence="1">
    <location>
        <begin position="57"/>
        <end position="71"/>
    </location>
</feature>
<dbReference type="STRING" id="36022.A0A1V2L304"/>
<dbReference type="InterPro" id="IPR035979">
    <property type="entry name" value="RBD_domain_sf"/>
</dbReference>
<feature type="compositionally biased region" description="Pro residues" evidence="1">
    <location>
        <begin position="713"/>
        <end position="735"/>
    </location>
</feature>
<protein>
    <submittedName>
        <fullName evidence="2">Uncharacterized protein</fullName>
    </submittedName>
</protein>
<accession>A0A1V2L304</accession>
<feature type="compositionally biased region" description="Polar residues" evidence="1">
    <location>
        <begin position="533"/>
        <end position="543"/>
    </location>
</feature>
<organism evidence="2 3">
    <name type="scientific">Cyberlindnera fabianii</name>
    <name type="common">Yeast</name>
    <name type="synonym">Hansenula fabianii</name>
    <dbReference type="NCBI Taxonomy" id="36022"/>
    <lineage>
        <taxon>Eukaryota</taxon>
        <taxon>Fungi</taxon>
        <taxon>Dikarya</taxon>
        <taxon>Ascomycota</taxon>
        <taxon>Saccharomycotina</taxon>
        <taxon>Saccharomycetes</taxon>
        <taxon>Phaffomycetales</taxon>
        <taxon>Phaffomycetaceae</taxon>
        <taxon>Cyberlindnera</taxon>
    </lineage>
</organism>
<feature type="region of interest" description="Disordered" evidence="1">
    <location>
        <begin position="1"/>
        <end position="201"/>
    </location>
</feature>
<evidence type="ECO:0000313" key="3">
    <source>
        <dbReference type="Proteomes" id="UP000189513"/>
    </source>
</evidence>
<evidence type="ECO:0000256" key="1">
    <source>
        <dbReference type="SAM" id="MobiDB-lite"/>
    </source>
</evidence>
<dbReference type="EMBL" id="MPUK01000008">
    <property type="protein sequence ID" value="ONH66130.1"/>
    <property type="molecule type" value="Genomic_DNA"/>
</dbReference>
<name>A0A1V2L304_CYBFA</name>
<dbReference type="GO" id="GO:0003676">
    <property type="term" value="F:nucleic acid binding"/>
    <property type="evidence" value="ECO:0007669"/>
    <property type="project" value="InterPro"/>
</dbReference>
<comment type="caution">
    <text evidence="2">The sequence shown here is derived from an EMBL/GenBank/DDBJ whole genome shotgun (WGS) entry which is preliminary data.</text>
</comment>